<organism evidence="1 2">
    <name type="scientific">Candidatus Methylumidiphilus alinenensis</name>
    <dbReference type="NCBI Taxonomy" id="2202197"/>
    <lineage>
        <taxon>Bacteria</taxon>
        <taxon>Pseudomonadati</taxon>
        <taxon>Pseudomonadota</taxon>
        <taxon>Gammaproteobacteria</taxon>
        <taxon>Methylococcales</taxon>
        <taxon>Candidatus Methylumidiphilus</taxon>
    </lineage>
</organism>
<evidence type="ECO:0000313" key="2">
    <source>
        <dbReference type="Proteomes" id="UP000249396"/>
    </source>
</evidence>
<proteinExistence type="predicted"/>
<reference evidence="1 2" key="1">
    <citation type="journal article" date="2018" name="Aquat. Microb. Ecol.">
        <title>Gammaproteobacterial methanotrophs dominate.</title>
        <authorList>
            <person name="Rissanen A.J."/>
            <person name="Saarenheimo J."/>
            <person name="Tiirola M."/>
            <person name="Peura S."/>
            <person name="Aalto S.L."/>
            <person name="Karvinen A."/>
            <person name="Nykanen H."/>
        </authorList>
    </citation>
    <scope>NUCLEOTIDE SEQUENCE [LARGE SCALE GENOMIC DNA]</scope>
    <source>
        <strain evidence="1">AMbin10</strain>
    </source>
</reference>
<name>A0A2W4SQ88_9GAMM</name>
<protein>
    <submittedName>
        <fullName evidence="1">Uncharacterized protein</fullName>
    </submittedName>
</protein>
<dbReference type="Proteomes" id="UP000249396">
    <property type="component" value="Unassembled WGS sequence"/>
</dbReference>
<sequence length="321" mass="36314">MPYARLWVQAVCGKELGLSASQRVGLLPKLVACCLRHPHADLPEIWRKQNCAAELAEPGLRLVLDLLNNCCQEDDLRWLTGLDAADRLHRLLALIVYSRWGCRDDAINPIESAELVLALAGQLNDEALLWERKYDVDGHISLPIHTEVGDYLEALLPAEGKLWHRTLSLFPMDALILQGESLTAWGCPPLPVVLLALYPLSTLPPRARLALGFYQALLLSEQGGYALFELWWLRSRLQNQSLLSQLLTTRSRPRSKSLMQSRSPSNVRSWWRLAWSSSLRHPWSQQLHTMLQSLQFPRLFQSASLVGLLEKCGKTSYALNK</sequence>
<gene>
    <name evidence="1" type="ORF">DM484_14890</name>
</gene>
<feature type="non-terminal residue" evidence="1">
    <location>
        <position position="321"/>
    </location>
</feature>
<comment type="caution">
    <text evidence="1">The sequence shown here is derived from an EMBL/GenBank/DDBJ whole genome shotgun (WGS) entry which is preliminary data.</text>
</comment>
<dbReference type="EMBL" id="QJPH01000337">
    <property type="protein sequence ID" value="PZN77350.1"/>
    <property type="molecule type" value="Genomic_DNA"/>
</dbReference>
<evidence type="ECO:0000313" key="1">
    <source>
        <dbReference type="EMBL" id="PZN77350.1"/>
    </source>
</evidence>
<accession>A0A2W4SQ88</accession>
<dbReference type="AlphaFoldDB" id="A0A2W4SQ88"/>